<dbReference type="PANTHER" id="PTHR11863">
    <property type="entry name" value="STEROL DESATURASE"/>
    <property type="match status" value="1"/>
</dbReference>
<feature type="transmembrane region" description="Helical" evidence="5">
    <location>
        <begin position="139"/>
        <end position="165"/>
    </location>
</feature>
<keyword evidence="3 5" id="KW-1133">Transmembrane helix</keyword>
<comment type="subcellular location">
    <subcellularLocation>
        <location evidence="1">Membrane</location>
    </subcellularLocation>
</comment>
<reference evidence="7 8" key="1">
    <citation type="submission" date="2023-10" db="EMBL/GenBank/DDBJ databases">
        <title>Bacteria for the degradation of biodegradable plastic PBAT(Polybutylene adipate terephthalate).</title>
        <authorList>
            <person name="Weon H.-Y."/>
            <person name="Yeon J."/>
        </authorList>
    </citation>
    <scope>NUCLEOTIDE SEQUENCE [LARGE SCALE GENOMIC DNA]</scope>
    <source>
        <strain evidence="7 8">SBD 7-3</strain>
    </source>
</reference>
<feature type="transmembrane region" description="Helical" evidence="5">
    <location>
        <begin position="39"/>
        <end position="62"/>
    </location>
</feature>
<dbReference type="RefSeq" id="WP_316703865.1">
    <property type="nucleotide sequence ID" value="NZ_CP136336.1"/>
</dbReference>
<dbReference type="Pfam" id="PF04116">
    <property type="entry name" value="FA_hydroxylase"/>
    <property type="match status" value="1"/>
</dbReference>
<dbReference type="EMBL" id="CP136336">
    <property type="protein sequence ID" value="WOB10926.1"/>
    <property type="molecule type" value="Genomic_DNA"/>
</dbReference>
<evidence type="ECO:0000256" key="1">
    <source>
        <dbReference type="ARBA" id="ARBA00004370"/>
    </source>
</evidence>
<accession>A0ABZ0D2C2</accession>
<feature type="domain" description="Fatty acid hydroxylase" evidence="6">
    <location>
        <begin position="81"/>
        <end position="211"/>
    </location>
</feature>
<evidence type="ECO:0000313" key="8">
    <source>
        <dbReference type="Proteomes" id="UP001303946"/>
    </source>
</evidence>
<keyword evidence="2 5" id="KW-0812">Transmembrane</keyword>
<proteinExistence type="predicted"/>
<dbReference type="InterPro" id="IPR006694">
    <property type="entry name" value="Fatty_acid_hydroxylase"/>
</dbReference>
<gene>
    <name evidence="7" type="ORF">RXV79_12930</name>
</gene>
<protein>
    <submittedName>
        <fullName evidence="7">Sterol desaturase family protein</fullName>
    </submittedName>
</protein>
<feature type="transmembrane region" description="Helical" evidence="5">
    <location>
        <begin position="74"/>
        <end position="93"/>
    </location>
</feature>
<dbReference type="Proteomes" id="UP001303946">
    <property type="component" value="Chromosome"/>
</dbReference>
<name>A0ABZ0D2C2_9BURK</name>
<evidence type="ECO:0000256" key="3">
    <source>
        <dbReference type="ARBA" id="ARBA00022989"/>
    </source>
</evidence>
<evidence type="ECO:0000256" key="5">
    <source>
        <dbReference type="SAM" id="Phobius"/>
    </source>
</evidence>
<organism evidence="7 8">
    <name type="scientific">Piscinibacter gummiphilus</name>
    <dbReference type="NCBI Taxonomy" id="946333"/>
    <lineage>
        <taxon>Bacteria</taxon>
        <taxon>Pseudomonadati</taxon>
        <taxon>Pseudomonadota</taxon>
        <taxon>Betaproteobacteria</taxon>
        <taxon>Burkholderiales</taxon>
        <taxon>Sphaerotilaceae</taxon>
        <taxon>Piscinibacter</taxon>
    </lineage>
</organism>
<evidence type="ECO:0000313" key="7">
    <source>
        <dbReference type="EMBL" id="WOB10926.1"/>
    </source>
</evidence>
<keyword evidence="8" id="KW-1185">Reference proteome</keyword>
<evidence type="ECO:0000256" key="2">
    <source>
        <dbReference type="ARBA" id="ARBA00022692"/>
    </source>
</evidence>
<dbReference type="InterPro" id="IPR050307">
    <property type="entry name" value="Sterol_Desaturase_Related"/>
</dbReference>
<sequence>MKTESLLGLSVPLLFVAMLIIEAARPARQFTHVHRWKWLGAAFFILTLLIGGLAPLLIPAGTLSAHSLLDLRTLGLWATPLGLLTTTFAGYWLHRAEHRYGWLWRATHQLHHSPARVDMAGAYFAHPLEVLLKVAMSTVVASFLLGLTPLAASLVNTIVAMLSLFQHWNVQTPRVLGYFVQRPESHCVHHAVNDEGHNFSELPLWDMLFGTFSNPLAFSGEVGLRDGARPQLKDMLLMRSTILPKEAR</sequence>
<keyword evidence="4 5" id="KW-0472">Membrane</keyword>
<evidence type="ECO:0000259" key="6">
    <source>
        <dbReference type="Pfam" id="PF04116"/>
    </source>
</evidence>
<evidence type="ECO:0000256" key="4">
    <source>
        <dbReference type="ARBA" id="ARBA00023136"/>
    </source>
</evidence>